<sequence length="318" mass="35269">MDFSYFTSAPQPYQFFGMQHAPNSTQAQPVDDFRHAPSTDQYDAAFAAFQQSFHYDPSTFLAQPHHVPGQSPPSITRQGSMISAPDVDMNGLTAPSQDMTPEEPRVTRSSSEEKDNLTPQQSRRKAQNRAAQRAFRERKEKHVKELEAQLTSLQNQSLTLNGENERLRRELAKVATENEILRATSGSASNGPTPFMEEPDELVGPLGFAPTDRHSKDRSPSNSATSSQEFGSKYAHFGTLRQPPIDDETGEPIMGSGATWDYIQAHELFRKGLVDVGDVCERLKKMARCDGQGPIFLERDVRIAISESAVAGGRDELI</sequence>
<dbReference type="CDD" id="cd14688">
    <property type="entry name" value="bZIP_YAP"/>
    <property type="match status" value="1"/>
</dbReference>
<dbReference type="SUPFAM" id="SSF57959">
    <property type="entry name" value="Leucine zipper domain"/>
    <property type="match status" value="1"/>
</dbReference>
<dbReference type="Proteomes" id="UP000288859">
    <property type="component" value="Unassembled WGS sequence"/>
</dbReference>
<dbReference type="PROSITE" id="PS50217">
    <property type="entry name" value="BZIP"/>
    <property type="match status" value="1"/>
</dbReference>
<dbReference type="GO" id="GO:0033554">
    <property type="term" value="P:cellular response to stress"/>
    <property type="evidence" value="ECO:0007669"/>
    <property type="project" value="UniProtKB-ARBA"/>
</dbReference>
<feature type="compositionally biased region" description="Polar residues" evidence="4">
    <location>
        <begin position="72"/>
        <end position="81"/>
    </location>
</feature>
<dbReference type="GO" id="GO:0090575">
    <property type="term" value="C:RNA polymerase II transcription regulator complex"/>
    <property type="evidence" value="ECO:0007669"/>
    <property type="project" value="TreeGrafter"/>
</dbReference>
<dbReference type="GO" id="GO:0005737">
    <property type="term" value="C:cytoplasm"/>
    <property type="evidence" value="ECO:0007669"/>
    <property type="project" value="UniProtKB-SubCell"/>
</dbReference>
<evidence type="ECO:0000256" key="4">
    <source>
        <dbReference type="SAM" id="MobiDB-lite"/>
    </source>
</evidence>
<dbReference type="InterPro" id="IPR046347">
    <property type="entry name" value="bZIP_sf"/>
</dbReference>
<comment type="subcellular location">
    <subcellularLocation>
        <location evidence="2">Cytoplasm</location>
    </subcellularLocation>
    <subcellularLocation>
        <location evidence="1">Nucleus</location>
    </subcellularLocation>
</comment>
<dbReference type="VEuPathDB" id="FungiDB:PV10_06310"/>
<dbReference type="InterPro" id="IPR050936">
    <property type="entry name" value="AP-1-like"/>
</dbReference>
<feature type="region of interest" description="Disordered" evidence="4">
    <location>
        <begin position="60"/>
        <end position="143"/>
    </location>
</feature>
<dbReference type="Pfam" id="PF08601">
    <property type="entry name" value="PAP1"/>
    <property type="match status" value="1"/>
</dbReference>
<dbReference type="InterPro" id="IPR023167">
    <property type="entry name" value="Yap1_redox_dom_sf"/>
</dbReference>
<feature type="region of interest" description="Disordered" evidence="4">
    <location>
        <begin position="203"/>
        <end position="253"/>
    </location>
</feature>
<evidence type="ECO:0000313" key="7">
    <source>
        <dbReference type="Proteomes" id="UP000288859"/>
    </source>
</evidence>
<evidence type="ECO:0000256" key="2">
    <source>
        <dbReference type="ARBA" id="ARBA00004496"/>
    </source>
</evidence>
<comment type="caution">
    <text evidence="6">The sequence shown here is derived from an EMBL/GenBank/DDBJ whole genome shotgun (WGS) entry which is preliminary data.</text>
</comment>
<organism evidence="6 7">
    <name type="scientific">Exophiala mesophila</name>
    <name type="common">Black yeast-like fungus</name>
    <dbReference type="NCBI Taxonomy" id="212818"/>
    <lineage>
        <taxon>Eukaryota</taxon>
        <taxon>Fungi</taxon>
        <taxon>Dikarya</taxon>
        <taxon>Ascomycota</taxon>
        <taxon>Pezizomycotina</taxon>
        <taxon>Eurotiomycetes</taxon>
        <taxon>Chaetothyriomycetidae</taxon>
        <taxon>Chaetothyriales</taxon>
        <taxon>Herpotrichiellaceae</taxon>
        <taxon>Exophiala</taxon>
    </lineage>
</organism>
<dbReference type="InterPro" id="IPR013910">
    <property type="entry name" value="TF_PAP1"/>
</dbReference>
<proteinExistence type="predicted"/>
<protein>
    <recommendedName>
        <fullName evidence="5">BZIP domain-containing protein</fullName>
    </recommendedName>
</protein>
<dbReference type="InterPro" id="IPR004827">
    <property type="entry name" value="bZIP"/>
</dbReference>
<evidence type="ECO:0000256" key="3">
    <source>
        <dbReference type="ARBA" id="ARBA00023242"/>
    </source>
</evidence>
<evidence type="ECO:0000256" key="1">
    <source>
        <dbReference type="ARBA" id="ARBA00004123"/>
    </source>
</evidence>
<dbReference type="EMBL" id="NAJM01000007">
    <property type="protein sequence ID" value="RVX73712.1"/>
    <property type="molecule type" value="Genomic_DNA"/>
</dbReference>
<name>A0A438ND30_EXOME</name>
<dbReference type="Pfam" id="PF00170">
    <property type="entry name" value="bZIP_1"/>
    <property type="match status" value="1"/>
</dbReference>
<gene>
    <name evidence="6" type="ORF">B0A52_02602</name>
</gene>
<dbReference type="PROSITE" id="PS00036">
    <property type="entry name" value="BZIP_BASIC"/>
    <property type="match status" value="1"/>
</dbReference>
<reference evidence="6 7" key="1">
    <citation type="submission" date="2017-03" db="EMBL/GenBank/DDBJ databases">
        <title>Genomes of endolithic fungi from Antarctica.</title>
        <authorList>
            <person name="Coleine C."/>
            <person name="Masonjones S."/>
            <person name="Stajich J.E."/>
        </authorList>
    </citation>
    <scope>NUCLEOTIDE SEQUENCE [LARGE SCALE GENOMIC DNA]</scope>
    <source>
        <strain evidence="6 7">CCFEE 6314</strain>
    </source>
</reference>
<dbReference type="GO" id="GO:0000976">
    <property type="term" value="F:transcription cis-regulatory region binding"/>
    <property type="evidence" value="ECO:0007669"/>
    <property type="project" value="InterPro"/>
</dbReference>
<dbReference type="Gene3D" id="1.10.238.100">
    <property type="entry name" value="YAP1 redox domain. Chain B"/>
    <property type="match status" value="1"/>
</dbReference>
<dbReference type="PANTHER" id="PTHR40621">
    <property type="entry name" value="TRANSCRIPTION FACTOR KAPC-RELATED"/>
    <property type="match status" value="1"/>
</dbReference>
<accession>A0A438ND30</accession>
<feature type="compositionally biased region" description="Basic and acidic residues" evidence="4">
    <location>
        <begin position="134"/>
        <end position="143"/>
    </location>
</feature>
<dbReference type="AlphaFoldDB" id="A0A438ND30"/>
<keyword evidence="3" id="KW-0539">Nucleus</keyword>
<evidence type="ECO:0000259" key="5">
    <source>
        <dbReference type="PROSITE" id="PS50217"/>
    </source>
</evidence>
<dbReference type="Gene3D" id="1.20.5.170">
    <property type="match status" value="1"/>
</dbReference>
<dbReference type="SMART" id="SM00338">
    <property type="entry name" value="BRLZ"/>
    <property type="match status" value="1"/>
</dbReference>
<dbReference type="PANTHER" id="PTHR40621:SF8">
    <property type="entry name" value="AP-1-LIKE TRANSCRIPTION FACTOR YAP3"/>
    <property type="match status" value="1"/>
</dbReference>
<dbReference type="SUPFAM" id="SSF111430">
    <property type="entry name" value="YAP1 redox domain"/>
    <property type="match status" value="1"/>
</dbReference>
<evidence type="ECO:0000313" key="6">
    <source>
        <dbReference type="EMBL" id="RVX73712.1"/>
    </source>
</evidence>
<feature type="compositionally biased region" description="Basic and acidic residues" evidence="4">
    <location>
        <begin position="102"/>
        <end position="116"/>
    </location>
</feature>
<feature type="domain" description="BZIP" evidence="5">
    <location>
        <begin position="118"/>
        <end position="181"/>
    </location>
</feature>
<feature type="compositionally biased region" description="Polar residues" evidence="4">
    <location>
        <begin position="220"/>
        <end position="230"/>
    </location>
</feature>
<dbReference type="OrthoDB" id="4940293at2759"/>
<dbReference type="GO" id="GO:0001228">
    <property type="term" value="F:DNA-binding transcription activator activity, RNA polymerase II-specific"/>
    <property type="evidence" value="ECO:0007669"/>
    <property type="project" value="TreeGrafter"/>
</dbReference>